<dbReference type="Proteomes" id="UP000198982">
    <property type="component" value="Unassembled WGS sequence"/>
</dbReference>
<organism evidence="2 3">
    <name type="scientific">Pseudomonas saponiphila</name>
    <dbReference type="NCBI Taxonomy" id="556534"/>
    <lineage>
        <taxon>Bacteria</taxon>
        <taxon>Pseudomonadati</taxon>
        <taxon>Pseudomonadota</taxon>
        <taxon>Gammaproteobacteria</taxon>
        <taxon>Pseudomonadales</taxon>
        <taxon>Pseudomonadaceae</taxon>
        <taxon>Pseudomonas</taxon>
    </lineage>
</organism>
<name>A0A1H4XHM8_9PSED</name>
<dbReference type="EMBL" id="FNTJ01000002">
    <property type="protein sequence ID" value="SED05116.1"/>
    <property type="molecule type" value="Genomic_DNA"/>
</dbReference>
<evidence type="ECO:0008006" key="4">
    <source>
        <dbReference type="Google" id="ProtNLM"/>
    </source>
</evidence>
<sequence length="173" mass="19104">MNELTRLKDAITSTIKLAMPQLQTVEAFPKMLEGITEPALHYAITGLDQAADPGDGRSCLRATFEARVRVDPELAQAPLQAAVLAAQLLELLRCQQWNLDFVEGATAVWAKPAGTAADPAYRAEWIVQWQQLVYLGQEQWPWPDQPPGTLVLGFSPDTGPGHEDRYQSPEHMA</sequence>
<dbReference type="AlphaFoldDB" id="A0A1H4XHM8"/>
<feature type="region of interest" description="Disordered" evidence="1">
    <location>
        <begin position="153"/>
        <end position="173"/>
    </location>
</feature>
<feature type="compositionally biased region" description="Basic and acidic residues" evidence="1">
    <location>
        <begin position="160"/>
        <end position="173"/>
    </location>
</feature>
<keyword evidence="3" id="KW-1185">Reference proteome</keyword>
<dbReference type="RefSeq" id="WP_092320079.1">
    <property type="nucleotide sequence ID" value="NZ_FNTJ01000002.1"/>
</dbReference>
<reference evidence="3" key="1">
    <citation type="submission" date="2016-10" db="EMBL/GenBank/DDBJ databases">
        <authorList>
            <person name="Varghese N."/>
            <person name="Submissions S."/>
        </authorList>
    </citation>
    <scope>NUCLEOTIDE SEQUENCE [LARGE SCALE GENOMIC DNA]</scope>
    <source>
        <strain evidence="3">DSM 9751</strain>
    </source>
</reference>
<accession>A0A1H4XHM8</accession>
<evidence type="ECO:0000313" key="2">
    <source>
        <dbReference type="EMBL" id="SED05116.1"/>
    </source>
</evidence>
<evidence type="ECO:0000256" key="1">
    <source>
        <dbReference type="SAM" id="MobiDB-lite"/>
    </source>
</evidence>
<protein>
    <recommendedName>
        <fullName evidence="4">Phage protein</fullName>
    </recommendedName>
</protein>
<proteinExistence type="predicted"/>
<gene>
    <name evidence="2" type="ORF">SAMN05216178_6003</name>
</gene>
<evidence type="ECO:0000313" key="3">
    <source>
        <dbReference type="Proteomes" id="UP000198982"/>
    </source>
</evidence>